<reference evidence="7 9" key="1">
    <citation type="submission" date="2023-10" db="EMBL/GenBank/DDBJ databases">
        <title>Genome sequences of Mycoplasma ovipneumoniae isolated from goats.</title>
        <authorList>
            <person name="Spergser J."/>
        </authorList>
    </citation>
    <scope>NUCLEOTIDE SEQUENCE</scope>
    <source>
        <strain evidence="8 9">1N</strain>
        <strain evidence="7">5N</strain>
    </source>
</reference>
<protein>
    <submittedName>
        <fullName evidence="7">RDD family protein</fullName>
    </submittedName>
</protein>
<dbReference type="RefSeq" id="WP_318053053.1">
    <property type="nucleotide sequence ID" value="NZ_JAWPFE010000016.1"/>
</dbReference>
<comment type="caution">
    <text evidence="7">The sequence shown here is derived from an EMBL/GenBank/DDBJ whole genome shotgun (WGS) entry which is preliminary data.</text>
</comment>
<accession>A0AAJ2P3P8</accession>
<feature type="transmembrane region" description="Helical" evidence="5">
    <location>
        <begin position="145"/>
        <end position="164"/>
    </location>
</feature>
<feature type="transmembrane region" description="Helical" evidence="5">
    <location>
        <begin position="102"/>
        <end position="125"/>
    </location>
</feature>
<evidence type="ECO:0000256" key="4">
    <source>
        <dbReference type="ARBA" id="ARBA00023136"/>
    </source>
</evidence>
<organism evidence="7 10">
    <name type="scientific">Mesomycoplasma ovipneumoniae</name>
    <dbReference type="NCBI Taxonomy" id="29562"/>
    <lineage>
        <taxon>Bacteria</taxon>
        <taxon>Bacillati</taxon>
        <taxon>Mycoplasmatota</taxon>
        <taxon>Mycoplasmoidales</taxon>
        <taxon>Metamycoplasmataceae</taxon>
        <taxon>Mesomycoplasma</taxon>
    </lineage>
</organism>
<name>A0AAJ2P3P8_9BACT</name>
<dbReference type="AlphaFoldDB" id="A0AAJ2P3P8"/>
<proteinExistence type="predicted"/>
<evidence type="ECO:0000256" key="1">
    <source>
        <dbReference type="ARBA" id="ARBA00004141"/>
    </source>
</evidence>
<keyword evidence="2 5" id="KW-0812">Transmembrane</keyword>
<feature type="transmembrane region" description="Helical" evidence="5">
    <location>
        <begin position="21"/>
        <end position="41"/>
    </location>
</feature>
<keyword evidence="4 5" id="KW-0472">Membrane</keyword>
<evidence type="ECO:0000256" key="5">
    <source>
        <dbReference type="SAM" id="Phobius"/>
    </source>
</evidence>
<evidence type="ECO:0000256" key="3">
    <source>
        <dbReference type="ARBA" id="ARBA00022989"/>
    </source>
</evidence>
<evidence type="ECO:0000313" key="8">
    <source>
        <dbReference type="EMBL" id="MDW2908635.1"/>
    </source>
</evidence>
<feature type="domain" description="RDD" evidence="6">
    <location>
        <begin position="8"/>
        <end position="154"/>
    </location>
</feature>
<dbReference type="Proteomes" id="UP001275471">
    <property type="component" value="Unassembled WGS sequence"/>
</dbReference>
<gene>
    <name evidence="8" type="ORF">R7V75_02760</name>
    <name evidence="7" type="ORF">R7W54_02690</name>
</gene>
<keyword evidence="3 5" id="KW-1133">Transmembrane helix</keyword>
<dbReference type="Pfam" id="PF06271">
    <property type="entry name" value="RDD"/>
    <property type="match status" value="1"/>
</dbReference>
<dbReference type="Proteomes" id="UP001281777">
    <property type="component" value="Unassembled WGS sequence"/>
</dbReference>
<evidence type="ECO:0000313" key="7">
    <source>
        <dbReference type="EMBL" id="MDW2892871.1"/>
    </source>
</evidence>
<dbReference type="EMBL" id="JAWPFF010000015">
    <property type="protein sequence ID" value="MDW2908635.1"/>
    <property type="molecule type" value="Genomic_DNA"/>
</dbReference>
<evidence type="ECO:0000313" key="9">
    <source>
        <dbReference type="Proteomes" id="UP001275471"/>
    </source>
</evidence>
<evidence type="ECO:0000259" key="6">
    <source>
        <dbReference type="Pfam" id="PF06271"/>
    </source>
</evidence>
<comment type="subcellular location">
    <subcellularLocation>
        <location evidence="1">Membrane</location>
        <topology evidence="1">Multi-pass membrane protein</topology>
    </subcellularLocation>
</comment>
<dbReference type="InterPro" id="IPR010432">
    <property type="entry name" value="RDD"/>
</dbReference>
<dbReference type="GO" id="GO:0016020">
    <property type="term" value="C:membrane"/>
    <property type="evidence" value="ECO:0007669"/>
    <property type="project" value="UniProtKB-SubCell"/>
</dbReference>
<sequence length="213" mass="25325">MKIDFVKAGFWRRSFAGLIDFVFLFLTFLVFFYLFLVLTQWSKIKFYLWILNVFLFVILYRIFLIIFLKQTIGLFLTKTKVVFFDENLNFLKKFRVLLKREAFLSLNWIFSLLFSSIILDLSFGIDLNFFETFKNSSQNLTFFQQISLSFPALFSKINFFFLIVNNLSILGSKKLTIIDSYSKTTICLKQTLKKPDYLSSIHANFSPIHWEVN</sequence>
<evidence type="ECO:0000256" key="2">
    <source>
        <dbReference type="ARBA" id="ARBA00022692"/>
    </source>
</evidence>
<evidence type="ECO:0000313" key="10">
    <source>
        <dbReference type="Proteomes" id="UP001281777"/>
    </source>
</evidence>
<feature type="transmembrane region" description="Helical" evidence="5">
    <location>
        <begin position="47"/>
        <end position="68"/>
    </location>
</feature>
<dbReference type="EMBL" id="JAWPFE010000016">
    <property type="protein sequence ID" value="MDW2892871.1"/>
    <property type="molecule type" value="Genomic_DNA"/>
</dbReference>
<keyword evidence="9" id="KW-1185">Reference proteome</keyword>